<dbReference type="SUPFAM" id="SSF56994">
    <property type="entry name" value="Insulin-like"/>
    <property type="match status" value="1"/>
</dbReference>
<evidence type="ECO:0000256" key="2">
    <source>
        <dbReference type="ARBA" id="ARBA00011207"/>
    </source>
</evidence>
<evidence type="ECO:0000256" key="3">
    <source>
        <dbReference type="ARBA" id="ARBA00022685"/>
    </source>
</evidence>
<comment type="subunit">
    <text evidence="2">Heterodimer of a B chain and an A chain linked by two disulfide bonds.</text>
</comment>
<evidence type="ECO:0000256" key="5">
    <source>
        <dbReference type="ARBA" id="ARBA00023157"/>
    </source>
</evidence>
<dbReference type="SMART" id="SM00078">
    <property type="entry name" value="IlGF"/>
    <property type="match status" value="1"/>
</dbReference>
<dbReference type="OrthoDB" id="6330326at2759"/>
<sequence>MQPFLPFLLFATLVNVSIQFNLTKEEMQIIKGKFCGRYLSDTLTELCDGEYNRVHKRNMNVNGNEEFQDFSNNADFEDEFLLPFRSKQLAKSIIPARFRKSSHGVASECCHKSCSLWEMYGYCAGKNGR</sequence>
<evidence type="ECO:0000256" key="4">
    <source>
        <dbReference type="ARBA" id="ARBA00022729"/>
    </source>
</evidence>
<dbReference type="InterPro" id="IPR036438">
    <property type="entry name" value="Insulin-like_sf"/>
</dbReference>
<evidence type="ECO:0000256" key="1">
    <source>
        <dbReference type="ARBA" id="ARBA00009034"/>
    </source>
</evidence>
<dbReference type="InterPro" id="IPR022353">
    <property type="entry name" value="Insulin_CS"/>
</dbReference>
<comment type="similarity">
    <text evidence="1 6">Belongs to the insulin family.</text>
</comment>
<comment type="caution">
    <text evidence="9">The sequence shown here is derived from an EMBL/GenBank/DDBJ whole genome shotgun (WGS) entry which is preliminary data.</text>
</comment>
<dbReference type="AlphaFoldDB" id="A0A8K0GHM6"/>
<dbReference type="PANTHER" id="PTHR13647">
    <property type="entry name" value="INSULIN-LIKE PEPTIDE 2-RELATED"/>
    <property type="match status" value="1"/>
</dbReference>
<feature type="chain" id="PRO_5035447578" description="Insulin-like domain-containing protein" evidence="7">
    <location>
        <begin position="20"/>
        <end position="129"/>
    </location>
</feature>
<keyword evidence="5" id="KW-1015">Disulfide bond</keyword>
<dbReference type="Gene3D" id="1.10.100.10">
    <property type="entry name" value="Insulin-like"/>
    <property type="match status" value="1"/>
</dbReference>
<reference evidence="9" key="1">
    <citation type="submission" date="2019-08" db="EMBL/GenBank/DDBJ databases">
        <title>The genome of the North American firefly Photinus pyralis.</title>
        <authorList>
            <consortium name="Photinus pyralis genome working group"/>
            <person name="Fallon T.R."/>
            <person name="Sander Lower S.E."/>
            <person name="Weng J.-K."/>
        </authorList>
    </citation>
    <scope>NUCLEOTIDE SEQUENCE</scope>
    <source>
        <strain evidence="9">TRF0915ILg1</strain>
        <tissue evidence="9">Whole body</tissue>
    </source>
</reference>
<dbReference type="InterPro" id="IPR016179">
    <property type="entry name" value="Insulin-like"/>
</dbReference>
<keyword evidence="4 7" id="KW-0732">Signal</keyword>
<name>A0A8K0GHM6_IGNLU</name>
<dbReference type="PRINTS" id="PR00276">
    <property type="entry name" value="INSULINFAMLY"/>
</dbReference>
<evidence type="ECO:0000259" key="8">
    <source>
        <dbReference type="SMART" id="SM00078"/>
    </source>
</evidence>
<keyword evidence="6" id="KW-0964">Secreted</keyword>
<dbReference type="PANTHER" id="PTHR13647:SF4">
    <property type="entry name" value="INSULIN-LIKE PEPTIDE 1-RELATED"/>
    <property type="match status" value="1"/>
</dbReference>
<organism evidence="9 10">
    <name type="scientific">Ignelater luminosus</name>
    <name type="common">Cucubano</name>
    <name type="synonym">Pyrophorus luminosus</name>
    <dbReference type="NCBI Taxonomy" id="2038154"/>
    <lineage>
        <taxon>Eukaryota</taxon>
        <taxon>Metazoa</taxon>
        <taxon>Ecdysozoa</taxon>
        <taxon>Arthropoda</taxon>
        <taxon>Hexapoda</taxon>
        <taxon>Insecta</taxon>
        <taxon>Pterygota</taxon>
        <taxon>Neoptera</taxon>
        <taxon>Endopterygota</taxon>
        <taxon>Coleoptera</taxon>
        <taxon>Polyphaga</taxon>
        <taxon>Elateriformia</taxon>
        <taxon>Elateroidea</taxon>
        <taxon>Elateridae</taxon>
        <taxon>Agrypninae</taxon>
        <taxon>Pyrophorini</taxon>
        <taxon>Ignelater</taxon>
    </lineage>
</organism>
<evidence type="ECO:0000256" key="7">
    <source>
        <dbReference type="SAM" id="SignalP"/>
    </source>
</evidence>
<proteinExistence type="inferred from homology"/>
<feature type="domain" description="Insulin-like" evidence="8">
    <location>
        <begin position="32"/>
        <end position="123"/>
    </location>
</feature>
<dbReference type="GO" id="GO:0005179">
    <property type="term" value="F:hormone activity"/>
    <property type="evidence" value="ECO:0007669"/>
    <property type="project" value="InterPro"/>
</dbReference>
<evidence type="ECO:0000313" key="9">
    <source>
        <dbReference type="EMBL" id="KAF2899626.1"/>
    </source>
</evidence>
<dbReference type="GO" id="GO:0005576">
    <property type="term" value="C:extracellular region"/>
    <property type="evidence" value="ECO:0007669"/>
    <property type="project" value="UniProtKB-SubCell"/>
</dbReference>
<dbReference type="EMBL" id="VTPC01002714">
    <property type="protein sequence ID" value="KAF2899626.1"/>
    <property type="molecule type" value="Genomic_DNA"/>
</dbReference>
<dbReference type="Proteomes" id="UP000801492">
    <property type="component" value="Unassembled WGS sequence"/>
</dbReference>
<dbReference type="InterPro" id="IPR022352">
    <property type="entry name" value="Ins/IGF/rlx"/>
</dbReference>
<keyword evidence="3" id="KW-0165">Cleavage on pair of basic residues</keyword>
<dbReference type="PROSITE" id="PS00262">
    <property type="entry name" value="INSULIN"/>
    <property type="match status" value="1"/>
</dbReference>
<comment type="subcellular location">
    <subcellularLocation>
        <location evidence="6">Secreted</location>
    </subcellularLocation>
</comment>
<accession>A0A8K0GHM6</accession>
<feature type="signal peptide" evidence="7">
    <location>
        <begin position="1"/>
        <end position="19"/>
    </location>
</feature>
<evidence type="ECO:0000256" key="6">
    <source>
        <dbReference type="RuleBase" id="RU000406"/>
    </source>
</evidence>
<dbReference type="CDD" id="cd00101">
    <property type="entry name" value="IlGF_like"/>
    <property type="match status" value="1"/>
</dbReference>
<protein>
    <recommendedName>
        <fullName evidence="8">Insulin-like domain-containing protein</fullName>
    </recommendedName>
</protein>
<keyword evidence="10" id="KW-1185">Reference proteome</keyword>
<dbReference type="Pfam" id="PF00049">
    <property type="entry name" value="Insulin"/>
    <property type="match status" value="1"/>
</dbReference>
<evidence type="ECO:0000313" key="10">
    <source>
        <dbReference type="Proteomes" id="UP000801492"/>
    </source>
</evidence>
<gene>
    <name evidence="9" type="ORF">ILUMI_06553</name>
</gene>